<dbReference type="RefSeq" id="WP_163384720.1">
    <property type="nucleotide sequence ID" value="NZ_JAUFQS010000003.1"/>
</dbReference>
<keyword evidence="16" id="KW-1185">Reference proteome</keyword>
<evidence type="ECO:0000256" key="2">
    <source>
        <dbReference type="ARBA" id="ARBA00004648"/>
    </source>
</evidence>
<keyword evidence="13" id="KW-0325">Glycoprotein</keyword>
<organism evidence="15 16">
    <name type="scientific">Cyclobacterium jeungdonense</name>
    <dbReference type="NCBI Taxonomy" id="708087"/>
    <lineage>
        <taxon>Bacteria</taxon>
        <taxon>Pseudomonadati</taxon>
        <taxon>Bacteroidota</taxon>
        <taxon>Cytophagia</taxon>
        <taxon>Cytophagales</taxon>
        <taxon>Cyclobacteriaceae</taxon>
        <taxon>Cyclobacterium</taxon>
    </lineage>
</organism>
<keyword evidence="8" id="KW-0735">Signal-anchor</keyword>
<comment type="subcellular location">
    <subcellularLocation>
        <location evidence="2">Endoplasmic reticulum membrane</location>
        <topology evidence="2">Single-pass type II membrane protein</topology>
    </subcellularLocation>
    <subcellularLocation>
        <location evidence="1">Golgi apparatus membrane</location>
        <topology evidence="1">Single-pass type II membrane protein</topology>
    </subcellularLocation>
</comment>
<keyword evidence="12" id="KW-1015">Disulfide bond</keyword>
<comment type="caution">
    <text evidence="15">The sequence shown here is derived from an EMBL/GenBank/DDBJ whole genome shotgun (WGS) entry which is preliminary data.</text>
</comment>
<keyword evidence="4" id="KW-0808">Transferase</keyword>
<evidence type="ECO:0000256" key="10">
    <source>
        <dbReference type="ARBA" id="ARBA00023034"/>
    </source>
</evidence>
<keyword evidence="6" id="KW-0479">Metal-binding</keyword>
<reference evidence="16" key="1">
    <citation type="journal article" date="2019" name="Int. J. Syst. Evol. Microbiol.">
        <title>The Global Catalogue of Microorganisms (GCM) 10K type strain sequencing project: providing services to taxonomists for standard genome sequencing and annotation.</title>
        <authorList>
            <consortium name="The Broad Institute Genomics Platform"/>
            <consortium name="The Broad Institute Genome Sequencing Center for Infectious Disease"/>
            <person name="Wu L."/>
            <person name="Ma J."/>
        </authorList>
    </citation>
    <scope>NUCLEOTIDE SEQUENCE [LARGE SCALE GENOMIC DNA]</scope>
    <source>
        <strain evidence="16">CECT 7706</strain>
    </source>
</reference>
<evidence type="ECO:0000256" key="4">
    <source>
        <dbReference type="ARBA" id="ARBA00022679"/>
    </source>
</evidence>
<evidence type="ECO:0000256" key="5">
    <source>
        <dbReference type="ARBA" id="ARBA00022692"/>
    </source>
</evidence>
<sequence>MTINYLILAHTNPPQVKRLVAALNQKNTRFYVHVDLKTNLSPFKEALSEFPNLYLLPEDQRETCNWGGIGIVKATLTMLRLVEESGEKGYVVLLSGQDYPVKSKDYIGTYFQNNAGSDFISWFSLPTSRWTRGGMDRINRYKIDLSDKKGDFVQLPSIHSREFYSFGCLKKLVKVISRKKVSKLSVLLYKKKFPPYLKPYGGDTWWALRTETTSKILRLIRTHADLMKFMNFSNLPDEMLFQSLVLEINKENLDSIKNSLTYANWSGKDETSPRTFTPEDLLRLKALPPDFLFARKFDLNLYPQLLDSIEQELLPDQSKKKRSQ</sequence>
<dbReference type="PANTHER" id="PTHR46025:SF3">
    <property type="entry name" value="XYLOSYLTRANSFERASE OXT"/>
    <property type="match status" value="1"/>
</dbReference>
<evidence type="ECO:0000256" key="6">
    <source>
        <dbReference type="ARBA" id="ARBA00022723"/>
    </source>
</evidence>
<keyword evidence="11" id="KW-0472">Membrane</keyword>
<proteinExistence type="predicted"/>
<evidence type="ECO:0000256" key="7">
    <source>
        <dbReference type="ARBA" id="ARBA00022824"/>
    </source>
</evidence>
<evidence type="ECO:0000256" key="11">
    <source>
        <dbReference type="ARBA" id="ARBA00023136"/>
    </source>
</evidence>
<dbReference type="EMBL" id="JAUFQS010000003">
    <property type="protein sequence ID" value="MDN3686563.1"/>
    <property type="molecule type" value="Genomic_DNA"/>
</dbReference>
<dbReference type="Pfam" id="PF02485">
    <property type="entry name" value="Branch"/>
    <property type="match status" value="1"/>
</dbReference>
<evidence type="ECO:0000256" key="14">
    <source>
        <dbReference type="ARBA" id="ARBA00042865"/>
    </source>
</evidence>
<dbReference type="InterPro" id="IPR003406">
    <property type="entry name" value="Glyco_trans_14"/>
</dbReference>
<evidence type="ECO:0000256" key="9">
    <source>
        <dbReference type="ARBA" id="ARBA00022989"/>
    </source>
</evidence>
<evidence type="ECO:0000256" key="13">
    <source>
        <dbReference type="ARBA" id="ARBA00023180"/>
    </source>
</evidence>
<accession>A0ABT8C4M3</accession>
<name>A0ABT8C4M3_9BACT</name>
<protein>
    <recommendedName>
        <fullName evidence="14">Peptide O-xylosyltransferase</fullName>
    </recommendedName>
</protein>
<dbReference type="PANTHER" id="PTHR46025">
    <property type="entry name" value="XYLOSYLTRANSFERASE OXT"/>
    <property type="match status" value="1"/>
</dbReference>
<evidence type="ECO:0000256" key="8">
    <source>
        <dbReference type="ARBA" id="ARBA00022968"/>
    </source>
</evidence>
<evidence type="ECO:0000256" key="1">
    <source>
        <dbReference type="ARBA" id="ARBA00004323"/>
    </source>
</evidence>
<evidence type="ECO:0000256" key="3">
    <source>
        <dbReference type="ARBA" id="ARBA00022676"/>
    </source>
</evidence>
<keyword evidence="5" id="KW-0812">Transmembrane</keyword>
<gene>
    <name evidence="15" type="ORF">QWZ15_01870</name>
</gene>
<keyword evidence="3" id="KW-0328">Glycosyltransferase</keyword>
<keyword evidence="9" id="KW-1133">Transmembrane helix</keyword>
<evidence type="ECO:0000313" key="15">
    <source>
        <dbReference type="EMBL" id="MDN3686563.1"/>
    </source>
</evidence>
<dbReference type="Proteomes" id="UP001236663">
    <property type="component" value="Unassembled WGS sequence"/>
</dbReference>
<keyword evidence="10" id="KW-0333">Golgi apparatus</keyword>
<keyword evidence="7" id="KW-0256">Endoplasmic reticulum</keyword>
<evidence type="ECO:0000256" key="12">
    <source>
        <dbReference type="ARBA" id="ARBA00023157"/>
    </source>
</evidence>
<evidence type="ECO:0000313" key="16">
    <source>
        <dbReference type="Proteomes" id="UP001236663"/>
    </source>
</evidence>
<dbReference type="InterPro" id="IPR043538">
    <property type="entry name" value="XYLT"/>
</dbReference>